<protein>
    <submittedName>
        <fullName evidence="1">Uncharacterized protein</fullName>
    </submittedName>
</protein>
<dbReference type="EMBL" id="CM009296">
    <property type="protein sequence ID" value="PNT26279.1"/>
    <property type="molecule type" value="Genomic_DNA"/>
</dbReference>
<keyword evidence="2" id="KW-1185">Reference proteome</keyword>
<sequence length="109" mass="12818">MRLSHPNLTKPEFQTSWKICMDLPSPINSVKRSTLRLNFLRHEAQFFTCYAIANVQYFERASLTVGKLHELESIFHMLTYLENSSDYPEMFSSCVVFNEVRDHRFPGPK</sequence>
<evidence type="ECO:0000313" key="1">
    <source>
        <dbReference type="EMBL" id="PNT26279.1"/>
    </source>
</evidence>
<accession>A0A2K1ZLX4</accession>
<dbReference type="InParanoid" id="A0A2K1ZLX4"/>
<dbReference type="AlphaFoldDB" id="A0A2K1ZLX4"/>
<proteinExistence type="predicted"/>
<gene>
    <name evidence="1" type="ORF">POPTR_007G005200</name>
</gene>
<name>A0A2K1ZLX4_POPTR</name>
<reference evidence="1 2" key="1">
    <citation type="journal article" date="2006" name="Science">
        <title>The genome of black cottonwood, Populus trichocarpa (Torr. &amp; Gray).</title>
        <authorList>
            <person name="Tuskan G.A."/>
            <person name="Difazio S."/>
            <person name="Jansson S."/>
            <person name="Bohlmann J."/>
            <person name="Grigoriev I."/>
            <person name="Hellsten U."/>
            <person name="Putnam N."/>
            <person name="Ralph S."/>
            <person name="Rombauts S."/>
            <person name="Salamov A."/>
            <person name="Schein J."/>
            <person name="Sterck L."/>
            <person name="Aerts A."/>
            <person name="Bhalerao R.R."/>
            <person name="Bhalerao R.P."/>
            <person name="Blaudez D."/>
            <person name="Boerjan W."/>
            <person name="Brun A."/>
            <person name="Brunner A."/>
            <person name="Busov V."/>
            <person name="Campbell M."/>
            <person name="Carlson J."/>
            <person name="Chalot M."/>
            <person name="Chapman J."/>
            <person name="Chen G.L."/>
            <person name="Cooper D."/>
            <person name="Coutinho P.M."/>
            <person name="Couturier J."/>
            <person name="Covert S."/>
            <person name="Cronk Q."/>
            <person name="Cunningham R."/>
            <person name="Davis J."/>
            <person name="Degroeve S."/>
            <person name="Dejardin A."/>
            <person name="Depamphilis C."/>
            <person name="Detter J."/>
            <person name="Dirks B."/>
            <person name="Dubchak I."/>
            <person name="Duplessis S."/>
            <person name="Ehlting J."/>
            <person name="Ellis B."/>
            <person name="Gendler K."/>
            <person name="Goodstein D."/>
            <person name="Gribskov M."/>
            <person name="Grimwood J."/>
            <person name="Groover A."/>
            <person name="Gunter L."/>
            <person name="Hamberger B."/>
            <person name="Heinze B."/>
            <person name="Helariutta Y."/>
            <person name="Henrissat B."/>
            <person name="Holligan D."/>
            <person name="Holt R."/>
            <person name="Huang W."/>
            <person name="Islam-Faridi N."/>
            <person name="Jones S."/>
            <person name="Jones-Rhoades M."/>
            <person name="Jorgensen R."/>
            <person name="Joshi C."/>
            <person name="Kangasjarvi J."/>
            <person name="Karlsson J."/>
            <person name="Kelleher C."/>
            <person name="Kirkpatrick R."/>
            <person name="Kirst M."/>
            <person name="Kohler A."/>
            <person name="Kalluri U."/>
            <person name="Larimer F."/>
            <person name="Leebens-Mack J."/>
            <person name="Leple J.C."/>
            <person name="Locascio P."/>
            <person name="Lou Y."/>
            <person name="Lucas S."/>
            <person name="Martin F."/>
            <person name="Montanini B."/>
            <person name="Napoli C."/>
            <person name="Nelson D.R."/>
            <person name="Nelson C."/>
            <person name="Nieminen K."/>
            <person name="Nilsson O."/>
            <person name="Pereda V."/>
            <person name="Peter G."/>
            <person name="Philippe R."/>
            <person name="Pilate G."/>
            <person name="Poliakov A."/>
            <person name="Razumovskaya J."/>
            <person name="Richardson P."/>
            <person name="Rinaldi C."/>
            <person name="Ritland K."/>
            <person name="Rouze P."/>
            <person name="Ryaboy D."/>
            <person name="Schmutz J."/>
            <person name="Schrader J."/>
            <person name="Segerman B."/>
            <person name="Shin H."/>
            <person name="Siddiqui A."/>
            <person name="Sterky F."/>
            <person name="Terry A."/>
            <person name="Tsai C.J."/>
            <person name="Uberbacher E."/>
            <person name="Unneberg P."/>
            <person name="Vahala J."/>
            <person name="Wall K."/>
            <person name="Wessler S."/>
            <person name="Yang G."/>
            <person name="Yin T."/>
            <person name="Douglas C."/>
            <person name="Marra M."/>
            <person name="Sandberg G."/>
            <person name="Van de Peer Y."/>
            <person name="Rokhsar D."/>
        </authorList>
    </citation>
    <scope>NUCLEOTIDE SEQUENCE [LARGE SCALE GENOMIC DNA]</scope>
    <source>
        <strain evidence="2">cv. Nisqually</strain>
    </source>
</reference>
<organism evidence="1 2">
    <name type="scientific">Populus trichocarpa</name>
    <name type="common">Western balsam poplar</name>
    <name type="synonym">Populus balsamifera subsp. trichocarpa</name>
    <dbReference type="NCBI Taxonomy" id="3694"/>
    <lineage>
        <taxon>Eukaryota</taxon>
        <taxon>Viridiplantae</taxon>
        <taxon>Streptophyta</taxon>
        <taxon>Embryophyta</taxon>
        <taxon>Tracheophyta</taxon>
        <taxon>Spermatophyta</taxon>
        <taxon>Magnoliopsida</taxon>
        <taxon>eudicotyledons</taxon>
        <taxon>Gunneridae</taxon>
        <taxon>Pentapetalae</taxon>
        <taxon>rosids</taxon>
        <taxon>fabids</taxon>
        <taxon>Malpighiales</taxon>
        <taxon>Salicaceae</taxon>
        <taxon>Saliceae</taxon>
        <taxon>Populus</taxon>
    </lineage>
</organism>
<evidence type="ECO:0000313" key="2">
    <source>
        <dbReference type="Proteomes" id="UP000006729"/>
    </source>
</evidence>
<dbReference type="Proteomes" id="UP000006729">
    <property type="component" value="Chromosome 7"/>
</dbReference>